<evidence type="ECO:0000256" key="1">
    <source>
        <dbReference type="ARBA" id="ARBA00008434"/>
    </source>
</evidence>
<keyword evidence="6" id="KW-1185">Reference proteome</keyword>
<dbReference type="PANTHER" id="PTHR23321:SF26">
    <property type="entry name" value="SMALL RIBOSOMAL SUBUNIT PROTEIN US15M"/>
    <property type="match status" value="1"/>
</dbReference>
<dbReference type="InterPro" id="IPR009068">
    <property type="entry name" value="uS15_NS1_RNA-bd_sf"/>
</dbReference>
<reference evidence="5" key="1">
    <citation type="submission" date="2022-06" db="EMBL/GenBank/DDBJ databases">
        <title>Genome Sequence of Candolleomyces eurysporus.</title>
        <authorList>
            <person name="Buettner E."/>
        </authorList>
    </citation>
    <scope>NUCLEOTIDE SEQUENCE</scope>
    <source>
        <strain evidence="5">VTCC 930004</strain>
    </source>
</reference>
<dbReference type="Pfam" id="PF00312">
    <property type="entry name" value="Ribosomal_S15"/>
    <property type="match status" value="1"/>
</dbReference>
<evidence type="ECO:0000256" key="2">
    <source>
        <dbReference type="ARBA" id="ARBA00022980"/>
    </source>
</evidence>
<dbReference type="GO" id="GO:0003735">
    <property type="term" value="F:structural constituent of ribosome"/>
    <property type="evidence" value="ECO:0007669"/>
    <property type="project" value="InterPro"/>
</dbReference>
<comment type="caution">
    <text evidence="5">The sequence shown here is derived from an EMBL/GenBank/DDBJ whole genome shotgun (WGS) entry which is preliminary data.</text>
</comment>
<feature type="region of interest" description="Disordered" evidence="4">
    <location>
        <begin position="1"/>
        <end position="25"/>
    </location>
</feature>
<dbReference type="EMBL" id="JANBPK010001247">
    <property type="protein sequence ID" value="KAJ2924102.1"/>
    <property type="molecule type" value="Genomic_DNA"/>
</dbReference>
<proteinExistence type="inferred from homology"/>
<keyword evidence="3" id="KW-0687">Ribonucleoprotein</keyword>
<dbReference type="AlphaFoldDB" id="A0A9W8IWJ5"/>
<dbReference type="GO" id="GO:0005737">
    <property type="term" value="C:cytoplasm"/>
    <property type="evidence" value="ECO:0007669"/>
    <property type="project" value="UniProtKB-ARBA"/>
</dbReference>
<keyword evidence="2" id="KW-0689">Ribosomal protein</keyword>
<feature type="region of interest" description="Disordered" evidence="4">
    <location>
        <begin position="151"/>
        <end position="176"/>
    </location>
</feature>
<dbReference type="GO" id="GO:0005840">
    <property type="term" value="C:ribosome"/>
    <property type="evidence" value="ECO:0007669"/>
    <property type="project" value="UniProtKB-KW"/>
</dbReference>
<sequence length="311" mass="33683">MFRIASRAFSTSSPALAASRKQASSVIRKKNILQKAKRAQEALGDRPSVVLGTRPSEELLKWPQCDLAKVLVDEEALFNPPSAAAGASPGGAEAASSSAATASSSSATLEPYSTPIGTVHVPAQPAFGVSPADQELLFNYLPRATAQASVSAAQPRPIGSPTADFESSSTKLERANEVERSKAEAFARVVDLRNANAAGIAFENRRRIILAFSTPENPFDPGRPEVQAVVLGPNTYTSPLLAALKTYQIRKLWKHLTTFKRDVGNRLGLRKLVHERAKILKYLRNTNRDRYETLLERLALEPEAVEGELVV</sequence>
<feature type="non-terminal residue" evidence="5">
    <location>
        <position position="311"/>
    </location>
</feature>
<evidence type="ECO:0000256" key="3">
    <source>
        <dbReference type="ARBA" id="ARBA00023274"/>
    </source>
</evidence>
<evidence type="ECO:0000313" key="5">
    <source>
        <dbReference type="EMBL" id="KAJ2924102.1"/>
    </source>
</evidence>
<dbReference type="Gene3D" id="1.10.287.10">
    <property type="entry name" value="S15/NS1, RNA-binding"/>
    <property type="match status" value="1"/>
</dbReference>
<dbReference type="GO" id="GO:1990904">
    <property type="term" value="C:ribonucleoprotein complex"/>
    <property type="evidence" value="ECO:0007669"/>
    <property type="project" value="UniProtKB-KW"/>
</dbReference>
<dbReference type="OrthoDB" id="441444at2759"/>
<name>A0A9W8IWJ5_9AGAR</name>
<evidence type="ECO:0000256" key="4">
    <source>
        <dbReference type="SAM" id="MobiDB-lite"/>
    </source>
</evidence>
<dbReference type="SUPFAM" id="SSF47060">
    <property type="entry name" value="S15/NS1 RNA-binding domain"/>
    <property type="match status" value="1"/>
</dbReference>
<dbReference type="PANTHER" id="PTHR23321">
    <property type="entry name" value="RIBOSOMAL PROTEIN S15, BACTERIAL AND ORGANELLAR"/>
    <property type="match status" value="1"/>
</dbReference>
<protein>
    <recommendedName>
        <fullName evidence="7">Ribosomal protein S15</fullName>
    </recommendedName>
</protein>
<comment type="similarity">
    <text evidence="1">Belongs to the universal ribosomal protein uS15 family.</text>
</comment>
<dbReference type="PROSITE" id="PS00362">
    <property type="entry name" value="RIBOSOMAL_S15"/>
    <property type="match status" value="1"/>
</dbReference>
<accession>A0A9W8IWJ5</accession>
<gene>
    <name evidence="5" type="ORF">H1R20_g12993</name>
</gene>
<evidence type="ECO:0000313" key="6">
    <source>
        <dbReference type="Proteomes" id="UP001140091"/>
    </source>
</evidence>
<organism evidence="5 6">
    <name type="scientific">Candolleomyces eurysporus</name>
    <dbReference type="NCBI Taxonomy" id="2828524"/>
    <lineage>
        <taxon>Eukaryota</taxon>
        <taxon>Fungi</taxon>
        <taxon>Dikarya</taxon>
        <taxon>Basidiomycota</taxon>
        <taxon>Agaricomycotina</taxon>
        <taxon>Agaricomycetes</taxon>
        <taxon>Agaricomycetidae</taxon>
        <taxon>Agaricales</taxon>
        <taxon>Agaricineae</taxon>
        <taxon>Psathyrellaceae</taxon>
        <taxon>Candolleomyces</taxon>
    </lineage>
</organism>
<dbReference type="GO" id="GO:0006412">
    <property type="term" value="P:translation"/>
    <property type="evidence" value="ECO:0007669"/>
    <property type="project" value="InterPro"/>
</dbReference>
<dbReference type="Proteomes" id="UP001140091">
    <property type="component" value="Unassembled WGS sequence"/>
</dbReference>
<dbReference type="InterPro" id="IPR005290">
    <property type="entry name" value="Ribosomal_uS15_bac-type"/>
</dbReference>
<dbReference type="CDD" id="cd00353">
    <property type="entry name" value="Ribosomal_S15p_S13e"/>
    <property type="match status" value="1"/>
</dbReference>
<dbReference type="SMART" id="SM01387">
    <property type="entry name" value="Ribosomal_S15"/>
    <property type="match status" value="1"/>
</dbReference>
<evidence type="ECO:0008006" key="7">
    <source>
        <dbReference type="Google" id="ProtNLM"/>
    </source>
</evidence>
<dbReference type="InterPro" id="IPR000589">
    <property type="entry name" value="Ribosomal_uS15"/>
</dbReference>